<organism evidence="1 2">
    <name type="scientific">Flavobacterium ponti</name>
    <dbReference type="NCBI Taxonomy" id="665133"/>
    <lineage>
        <taxon>Bacteria</taxon>
        <taxon>Pseudomonadati</taxon>
        <taxon>Bacteroidota</taxon>
        <taxon>Flavobacteriia</taxon>
        <taxon>Flavobacteriales</taxon>
        <taxon>Flavobacteriaceae</taxon>
        <taxon>Flavobacterium</taxon>
    </lineage>
</organism>
<evidence type="ECO:0000313" key="1">
    <source>
        <dbReference type="EMBL" id="MFC4740456.1"/>
    </source>
</evidence>
<dbReference type="EMBL" id="JBHSGW010000025">
    <property type="protein sequence ID" value="MFC4740456.1"/>
    <property type="molecule type" value="Genomic_DNA"/>
</dbReference>
<sequence length="281" mass="33504">MNEYCLNFFSEFEKEYQNIKTTNSDSIVIAHKVTELIETRSKELFKWLKKHKFSSPEEEIYFFKDLKPIFISKLIYYKTVLSIETNLPTSKKNKIKFYEDALNLIQENTNKNRKFYEYYRARASHKDKIYFLRNCDANILKRDCSLINYDVKLCTTHDYNMAVMIANDILTNYLENKIEQLENNSSIVHPSIQQTVNWTGTKIDLIELIYALHHSKKINNGSTDIKELALFFGKIFNQDIEENIYRFYIDIKNRKTGRSKFINQLSEVLEKQILEEENESK</sequence>
<proteinExistence type="predicted"/>
<dbReference type="Pfam" id="PF09357">
    <property type="entry name" value="RteC"/>
    <property type="match status" value="1"/>
</dbReference>
<dbReference type="Proteomes" id="UP001595885">
    <property type="component" value="Unassembled WGS sequence"/>
</dbReference>
<evidence type="ECO:0000313" key="2">
    <source>
        <dbReference type="Proteomes" id="UP001595885"/>
    </source>
</evidence>
<name>A0ABV9P6U6_9FLAO</name>
<reference evidence="2" key="1">
    <citation type="journal article" date="2019" name="Int. J. Syst. Evol. Microbiol.">
        <title>The Global Catalogue of Microorganisms (GCM) 10K type strain sequencing project: providing services to taxonomists for standard genome sequencing and annotation.</title>
        <authorList>
            <consortium name="The Broad Institute Genomics Platform"/>
            <consortium name="The Broad Institute Genome Sequencing Center for Infectious Disease"/>
            <person name="Wu L."/>
            <person name="Ma J."/>
        </authorList>
    </citation>
    <scope>NUCLEOTIDE SEQUENCE [LARGE SCALE GENOMIC DNA]</scope>
    <source>
        <strain evidence="2">CCUG 50349</strain>
    </source>
</reference>
<protein>
    <submittedName>
        <fullName evidence="1">RteC domain-containing protein</fullName>
    </submittedName>
</protein>
<dbReference type="InterPro" id="IPR018534">
    <property type="entry name" value="Tet_reg_excision_RteC"/>
</dbReference>
<dbReference type="RefSeq" id="WP_379741855.1">
    <property type="nucleotide sequence ID" value="NZ_JBHSGW010000025.1"/>
</dbReference>
<accession>A0ABV9P6U6</accession>
<comment type="caution">
    <text evidence="1">The sequence shown here is derived from an EMBL/GenBank/DDBJ whole genome shotgun (WGS) entry which is preliminary data.</text>
</comment>
<keyword evidence="2" id="KW-1185">Reference proteome</keyword>
<gene>
    <name evidence="1" type="ORF">ACFO3U_10670</name>
</gene>